<reference evidence="3" key="2">
    <citation type="submission" date="2013-07" db="EMBL/GenBank/DDBJ databases">
        <authorList>
            <consortium name="The Broad Institute Genome Sequencing Platform"/>
            <person name="Cuomo C."/>
            <person name="Litvintseva A."/>
            <person name="Chen Y."/>
            <person name="Heitman J."/>
            <person name="Sun S."/>
            <person name="Springer D."/>
            <person name="Dromer F."/>
            <person name="Young S.K."/>
            <person name="Zeng Q."/>
            <person name="Gargeya S."/>
            <person name="Fitzgerald M."/>
            <person name="Abouelleil A."/>
            <person name="Alvarado L."/>
            <person name="Berlin A.M."/>
            <person name="Chapman S.B."/>
            <person name="Dewar J."/>
            <person name="Goldberg J."/>
            <person name="Griggs A."/>
            <person name="Gujja S."/>
            <person name="Hansen M."/>
            <person name="Howarth C."/>
            <person name="Imamovic A."/>
            <person name="Larimer J."/>
            <person name="McCowan C."/>
            <person name="Murphy C."/>
            <person name="Pearson M."/>
            <person name="Priest M."/>
            <person name="Roberts A."/>
            <person name="Saif S."/>
            <person name="Shea T."/>
            <person name="Sykes S."/>
            <person name="Wortman J."/>
            <person name="Nusbaum C."/>
            <person name="Birren B."/>
        </authorList>
    </citation>
    <scope>NUCLEOTIDE SEQUENCE</scope>
    <source>
        <strain evidence="3">CBS 10118</strain>
    </source>
</reference>
<evidence type="ECO:0000313" key="2">
    <source>
        <dbReference type="EMBL" id="OCF26902.1"/>
    </source>
</evidence>
<gene>
    <name evidence="2" type="ORF">I302_04593</name>
    <name evidence="3" type="ORF">I302_101220</name>
</gene>
<dbReference type="Proteomes" id="UP000092730">
    <property type="component" value="Chromosome 1"/>
</dbReference>
<sequence length="195" mass="21388">MSSYSAGPKIRYAFFAVSTLIFLLAFILNLAAPGFGYGGIGFVSLWIHVAIGVIMLIYYPPAIYLALKDRRTTFDQAGGEVAVGVLITLSWLASAITQLIWSAWDVCNDTDSGYYSKKSGCAASGIVLVVLYILGLIVHFAWTSWIIRLVHRNSSSKKERDAVYKISAHQLVKGDVENSKVSGMGDEEGLYNHRL</sequence>
<dbReference type="OrthoDB" id="2561417at2759"/>
<evidence type="ECO:0000256" key="1">
    <source>
        <dbReference type="SAM" id="Phobius"/>
    </source>
</evidence>
<keyword evidence="1" id="KW-1133">Transmembrane helix</keyword>
<name>A0A1B9G7B2_9TREE</name>
<protein>
    <recommendedName>
        <fullName evidence="5">MARVEL domain-containing protein</fullName>
    </recommendedName>
</protein>
<feature type="transmembrane region" description="Helical" evidence="1">
    <location>
        <begin position="37"/>
        <end position="60"/>
    </location>
</feature>
<keyword evidence="4" id="KW-1185">Reference proteome</keyword>
<evidence type="ECO:0008006" key="5">
    <source>
        <dbReference type="Google" id="ProtNLM"/>
    </source>
</evidence>
<keyword evidence="1" id="KW-0472">Membrane</keyword>
<dbReference type="GeneID" id="30208992"/>
<feature type="transmembrane region" description="Helical" evidence="1">
    <location>
        <begin position="124"/>
        <end position="150"/>
    </location>
</feature>
<reference evidence="2" key="1">
    <citation type="submission" date="2013-07" db="EMBL/GenBank/DDBJ databases">
        <title>The Genome Sequence of Cryptococcus bestiolae CBS10118.</title>
        <authorList>
            <consortium name="The Broad Institute Genome Sequencing Platform"/>
            <person name="Cuomo C."/>
            <person name="Litvintseva A."/>
            <person name="Chen Y."/>
            <person name="Heitman J."/>
            <person name="Sun S."/>
            <person name="Springer D."/>
            <person name="Dromer F."/>
            <person name="Young S.K."/>
            <person name="Zeng Q."/>
            <person name="Gargeya S."/>
            <person name="Fitzgerald M."/>
            <person name="Abouelleil A."/>
            <person name="Alvarado L."/>
            <person name="Berlin A.M."/>
            <person name="Chapman S.B."/>
            <person name="Dewar J."/>
            <person name="Goldberg J."/>
            <person name="Griggs A."/>
            <person name="Gujja S."/>
            <person name="Hansen M."/>
            <person name="Howarth C."/>
            <person name="Imamovic A."/>
            <person name="Larimer J."/>
            <person name="McCowan C."/>
            <person name="Murphy C."/>
            <person name="Pearson M."/>
            <person name="Priest M."/>
            <person name="Roberts A."/>
            <person name="Saif S."/>
            <person name="Shea T."/>
            <person name="Sykes S."/>
            <person name="Wortman J."/>
            <person name="Nusbaum C."/>
            <person name="Birren B."/>
        </authorList>
    </citation>
    <scope>NUCLEOTIDE SEQUENCE [LARGE SCALE GENOMIC DNA]</scope>
    <source>
        <strain evidence="2">CBS 10118</strain>
    </source>
</reference>
<dbReference type="EMBL" id="KI894020">
    <property type="protein sequence ID" value="OCF26902.1"/>
    <property type="molecule type" value="Genomic_DNA"/>
</dbReference>
<dbReference type="RefSeq" id="XP_019047972.1">
    <property type="nucleotide sequence ID" value="XM_019191224.1"/>
</dbReference>
<organism evidence="2">
    <name type="scientific">Kwoniella bestiolae CBS 10118</name>
    <dbReference type="NCBI Taxonomy" id="1296100"/>
    <lineage>
        <taxon>Eukaryota</taxon>
        <taxon>Fungi</taxon>
        <taxon>Dikarya</taxon>
        <taxon>Basidiomycota</taxon>
        <taxon>Agaricomycotina</taxon>
        <taxon>Tremellomycetes</taxon>
        <taxon>Tremellales</taxon>
        <taxon>Cryptococcaceae</taxon>
        <taxon>Kwoniella</taxon>
    </lineage>
</organism>
<keyword evidence="1" id="KW-0812">Transmembrane</keyword>
<feature type="transmembrane region" description="Helical" evidence="1">
    <location>
        <begin position="81"/>
        <end position="104"/>
    </location>
</feature>
<reference evidence="3" key="4">
    <citation type="submission" date="2024-02" db="EMBL/GenBank/DDBJ databases">
        <title>Comparative genomics of Cryptococcus and Kwoniella reveals pathogenesis evolution and contrasting modes of karyotype evolution via chromosome fusion or intercentromeric recombination.</title>
        <authorList>
            <person name="Coelho M.A."/>
            <person name="David-Palma M."/>
            <person name="Shea T."/>
            <person name="Bowers K."/>
            <person name="McGinley-Smith S."/>
            <person name="Mohammad A.W."/>
            <person name="Gnirke A."/>
            <person name="Yurkov A.M."/>
            <person name="Nowrousian M."/>
            <person name="Sun S."/>
            <person name="Cuomo C.A."/>
            <person name="Heitman J."/>
        </authorList>
    </citation>
    <scope>NUCLEOTIDE SEQUENCE</scope>
    <source>
        <strain evidence="3">CBS 10118</strain>
    </source>
</reference>
<evidence type="ECO:0000313" key="3">
    <source>
        <dbReference type="EMBL" id="WVW79253.1"/>
    </source>
</evidence>
<reference evidence="2" key="3">
    <citation type="submission" date="2014-01" db="EMBL/GenBank/DDBJ databases">
        <title>Evolution of pathogenesis and genome organization in the Tremellales.</title>
        <authorList>
            <person name="Cuomo C."/>
            <person name="Litvintseva A."/>
            <person name="Heitman J."/>
            <person name="Chen Y."/>
            <person name="Sun S."/>
            <person name="Springer D."/>
            <person name="Dromer F."/>
            <person name="Young S."/>
            <person name="Zeng Q."/>
            <person name="Chapman S."/>
            <person name="Gujja S."/>
            <person name="Saif S."/>
            <person name="Birren B."/>
        </authorList>
    </citation>
    <scope>NUCLEOTIDE SEQUENCE</scope>
    <source>
        <strain evidence="2">CBS 10118</strain>
    </source>
</reference>
<dbReference type="AlphaFoldDB" id="A0A1B9G7B2"/>
<feature type="transmembrane region" description="Helical" evidence="1">
    <location>
        <begin position="12"/>
        <end position="31"/>
    </location>
</feature>
<proteinExistence type="predicted"/>
<dbReference type="KEGG" id="kbi:30208992"/>
<dbReference type="EMBL" id="CP144541">
    <property type="protein sequence ID" value="WVW79253.1"/>
    <property type="molecule type" value="Genomic_DNA"/>
</dbReference>
<evidence type="ECO:0000313" key="4">
    <source>
        <dbReference type="Proteomes" id="UP000092730"/>
    </source>
</evidence>
<dbReference type="VEuPathDB" id="FungiDB:I302_04593"/>
<accession>A0A1B9G7B2</accession>